<dbReference type="InterPro" id="IPR001638">
    <property type="entry name" value="Solute-binding_3/MltF_N"/>
</dbReference>
<dbReference type="SUPFAM" id="SSF53850">
    <property type="entry name" value="Periplasmic binding protein-like II"/>
    <property type="match status" value="1"/>
</dbReference>
<evidence type="ECO:0000313" key="4">
    <source>
        <dbReference type="Proteomes" id="UP000320225"/>
    </source>
</evidence>
<reference evidence="3 4" key="1">
    <citation type="submission" date="2019-07" db="EMBL/GenBank/DDBJ databases">
        <title>Tepidimonas sediminis YIM 72259 draft genome.</title>
        <authorList>
            <person name="Da Costa M.S."/>
            <person name="Froufe H.J.C."/>
            <person name="Egas C."/>
            <person name="Albuquerque L."/>
        </authorList>
    </citation>
    <scope>NUCLEOTIDE SEQUENCE [LARGE SCALE GENOMIC DNA]</scope>
    <source>
        <strain evidence="3 4">YIM 72259</strain>
    </source>
</reference>
<keyword evidence="1" id="KW-0732">Signal</keyword>
<protein>
    <submittedName>
        <fullName evidence="3">Lysine-arginine-ornithine-binding periplasmic protein</fullName>
    </submittedName>
</protein>
<feature type="domain" description="Solute-binding protein family 3/N-terminal" evidence="2">
    <location>
        <begin position="35"/>
        <end position="255"/>
    </location>
</feature>
<dbReference type="PANTHER" id="PTHR35936">
    <property type="entry name" value="MEMBRANE-BOUND LYTIC MUREIN TRANSGLYCOSYLASE F"/>
    <property type="match status" value="1"/>
</dbReference>
<evidence type="ECO:0000259" key="2">
    <source>
        <dbReference type="SMART" id="SM00062"/>
    </source>
</evidence>
<dbReference type="EMBL" id="VJND01000016">
    <property type="protein sequence ID" value="TSE23555.1"/>
    <property type="molecule type" value="Genomic_DNA"/>
</dbReference>
<sequence length="262" mass="27114">MGAGPQYRTGTRHVSFAPSARGMIGVMHELAPTGTLRATINLGNALLARRGADGSPAGVSVDLAQALAQRLGVPLALVVVETAAAAVAAVREGRADVGFFAIDPLRSEGLAFTAPYLLIEGSYLVRADSPLRHNDEVDRPGTRVVVGHGSAYDLFLSRTLRHATIERAPSTPEVVPQFLASGADVAAGIRQALQADAERRGGLRLLPGRFMVIEQAMGCRAAYGEAAHAALAAFVEEAKRSGQVAALLARHGVTGASVAPAA</sequence>
<accession>A0A554WJ47</accession>
<dbReference type="PANTHER" id="PTHR35936:SF17">
    <property type="entry name" value="ARGININE-BINDING EXTRACELLULAR PROTEIN ARTP"/>
    <property type="match status" value="1"/>
</dbReference>
<proteinExistence type="predicted"/>
<evidence type="ECO:0000256" key="1">
    <source>
        <dbReference type="ARBA" id="ARBA00022729"/>
    </source>
</evidence>
<comment type="caution">
    <text evidence="3">The sequence shown here is derived from an EMBL/GenBank/DDBJ whole genome shotgun (WGS) entry which is preliminary data.</text>
</comment>
<dbReference type="AlphaFoldDB" id="A0A554WJ47"/>
<gene>
    <name evidence="3" type="ORF">Tsedi_02201</name>
</gene>
<dbReference type="Proteomes" id="UP000320225">
    <property type="component" value="Unassembled WGS sequence"/>
</dbReference>
<name>A0A554WJ47_9BURK</name>
<keyword evidence="4" id="KW-1185">Reference proteome</keyword>
<dbReference type="SMART" id="SM00062">
    <property type="entry name" value="PBPb"/>
    <property type="match status" value="1"/>
</dbReference>
<dbReference type="Pfam" id="PF00497">
    <property type="entry name" value="SBP_bac_3"/>
    <property type="match status" value="1"/>
</dbReference>
<organism evidence="3 4">
    <name type="scientific">Tepidimonas sediminis</name>
    <dbReference type="NCBI Taxonomy" id="2588941"/>
    <lineage>
        <taxon>Bacteria</taxon>
        <taxon>Pseudomonadati</taxon>
        <taxon>Pseudomonadota</taxon>
        <taxon>Betaproteobacteria</taxon>
        <taxon>Burkholderiales</taxon>
        <taxon>Tepidimonas</taxon>
    </lineage>
</organism>
<evidence type="ECO:0000313" key="3">
    <source>
        <dbReference type="EMBL" id="TSE23555.1"/>
    </source>
</evidence>
<dbReference type="Gene3D" id="3.40.190.10">
    <property type="entry name" value="Periplasmic binding protein-like II"/>
    <property type="match status" value="2"/>
</dbReference>